<dbReference type="InterPro" id="IPR009291">
    <property type="entry name" value="Vps62"/>
</dbReference>
<dbReference type="PANTHER" id="PTHR48172:SF2">
    <property type="entry name" value="VACUOLAR PROTEIN SORTING PROTEIN 62"/>
    <property type="match status" value="1"/>
</dbReference>
<reference evidence="2" key="1">
    <citation type="submission" date="2020-04" db="EMBL/GenBank/DDBJ databases">
        <title>Genome Assembly and Annotation of Botryosphaeria dothidea sdau 11-99, a Latent Pathogen of Apple Fruit Ring Rot in China.</title>
        <authorList>
            <person name="Yu C."/>
            <person name="Diao Y."/>
            <person name="Lu Q."/>
            <person name="Zhao J."/>
            <person name="Cui S."/>
            <person name="Peng C."/>
            <person name="He B."/>
            <person name="Liu H."/>
        </authorList>
    </citation>
    <scope>NUCLEOTIDE SEQUENCE [LARGE SCALE GENOMIC DNA]</scope>
    <source>
        <strain evidence="2">Sdau11-99</strain>
    </source>
</reference>
<dbReference type="Proteomes" id="UP000572817">
    <property type="component" value="Unassembled WGS sequence"/>
</dbReference>
<organism evidence="2 3">
    <name type="scientific">Botryosphaeria dothidea</name>
    <dbReference type="NCBI Taxonomy" id="55169"/>
    <lineage>
        <taxon>Eukaryota</taxon>
        <taxon>Fungi</taxon>
        <taxon>Dikarya</taxon>
        <taxon>Ascomycota</taxon>
        <taxon>Pezizomycotina</taxon>
        <taxon>Dothideomycetes</taxon>
        <taxon>Dothideomycetes incertae sedis</taxon>
        <taxon>Botryosphaeriales</taxon>
        <taxon>Botryosphaeriaceae</taxon>
        <taxon>Botryosphaeria</taxon>
    </lineage>
</organism>
<evidence type="ECO:0000313" key="2">
    <source>
        <dbReference type="EMBL" id="KAF4300665.1"/>
    </source>
</evidence>
<dbReference type="PANTHER" id="PTHR48172">
    <property type="match status" value="1"/>
</dbReference>
<feature type="region of interest" description="Disordered" evidence="1">
    <location>
        <begin position="80"/>
        <end position="108"/>
    </location>
</feature>
<name>A0A8H4IGA6_9PEZI</name>
<proteinExistence type="predicted"/>
<evidence type="ECO:0000313" key="3">
    <source>
        <dbReference type="Proteomes" id="UP000572817"/>
    </source>
</evidence>
<evidence type="ECO:0000256" key="1">
    <source>
        <dbReference type="SAM" id="MobiDB-lite"/>
    </source>
</evidence>
<accession>A0A8H4IGA6</accession>
<protein>
    <submittedName>
        <fullName evidence="2">Vacuolar protein sorting-associated protein 62</fullName>
    </submittedName>
</protein>
<comment type="caution">
    <text evidence="2">The sequence shown here is derived from an EMBL/GenBank/DDBJ whole genome shotgun (WGS) entry which is preliminary data.</text>
</comment>
<sequence>MITYILRPELANLRVPTLLVPVLSNHGGQAPLVLLPGLAHTEPPAPLYSHTSAALHSLTPESVARPTPSFVDIPTPLVDVPQQRCHPRPQQTPDKPTSGAIHQHDLSVPSNKELTNTTETQMRRGKRVGVALASTFLSLFTVSQVYQHTHHQGGSEGLEENEWIASSRSWMERKTCQWFGFCGITHLNRSKWVSKSHRKAGDGVQEALTDKHAFDLSEFWTSGKSRPEDWSEDERALREIPQYVLDHAPLMHLFSGEKFWPCDIADHLIHTTPHLNYTPLQAKSDHPNLTNLDELNDFGRFVYLQSDDNVEERPAWLGGESNVPTKPDSDDDDDDWARYPDWDVRVDGELPDEHDRPWYEAGIGDTRDKGGERPNPTAPNQARPTDTVEGEELLYEDGYVPPADREPRMVRRTLDWTAGKKHGSPGGRSDAPAVLVAIDKGHGVVDAFWFFFYSYNLGNVVLNVRFGNHVGDWEHTVVRFHHGKPKAVFFSEHSFGEAYAWEAVEKIGKRPVGYVATGTHAQYATPGTHSYILPWGLLHDITDRGPLWDPALNVHSYTYDYKNDKLRSSTKTPYAPIGWFYFQGHWGDKFYPLSDPRQYRFAGQYHYVNGPLGPRFKNLGRKKVCQGNGDCIIKNFIGTKRAKRWTESGEGEEMSPEDVAWLNLE</sequence>
<feature type="region of interest" description="Disordered" evidence="1">
    <location>
        <begin position="312"/>
        <end position="388"/>
    </location>
</feature>
<dbReference type="AlphaFoldDB" id="A0A8H4IGA6"/>
<keyword evidence="3" id="KW-1185">Reference proteome</keyword>
<dbReference type="Pfam" id="PF06101">
    <property type="entry name" value="Vps62"/>
    <property type="match status" value="1"/>
</dbReference>
<dbReference type="OrthoDB" id="188042at2759"/>
<feature type="compositionally biased region" description="Basic and acidic residues" evidence="1">
    <location>
        <begin position="336"/>
        <end position="358"/>
    </location>
</feature>
<dbReference type="EMBL" id="WWBZ02000082">
    <property type="protein sequence ID" value="KAF4300665.1"/>
    <property type="molecule type" value="Genomic_DNA"/>
</dbReference>
<gene>
    <name evidence="2" type="ORF">GTA08_BOTSDO10766</name>
</gene>